<evidence type="ECO:0000313" key="1">
    <source>
        <dbReference type="EMBL" id="KAB8197478.1"/>
    </source>
</evidence>
<accession>A0A5P9YK47</accession>
<comment type="caution">
    <text evidence="1">The sequence shown here is derived from an EMBL/GenBank/DDBJ whole genome shotgun (WGS) entry which is preliminary data.</text>
</comment>
<keyword evidence="2" id="KW-1185">Reference proteome</keyword>
<protein>
    <submittedName>
        <fullName evidence="1">Uncharacterized protein</fullName>
    </submittedName>
</protein>
<sequence>MRLRAWLASGAVVAAGLLAAQPATAAASVPFHADSGDQCLRGVAEGTLEWVDGPIVRPVVRVDGALTDEASVSPCAHDGLYSTVTFSGYSGKSLVDSEVAKADNEKVALSFTLSNPDAFIPVDRVVVQVCRYSTTPVGTSYCGKAVEYTAS</sequence>
<dbReference type="AlphaFoldDB" id="A0A5C4WV47"/>
<dbReference type="EMBL" id="VDLX02000001">
    <property type="protein sequence ID" value="KAB8197478.1"/>
    <property type="molecule type" value="Genomic_DNA"/>
</dbReference>
<accession>A0A5C4WV47</accession>
<evidence type="ECO:0000313" key="2">
    <source>
        <dbReference type="Proteomes" id="UP000312512"/>
    </source>
</evidence>
<gene>
    <name evidence="1" type="ORF">FH608_002685</name>
</gene>
<reference evidence="1 2" key="1">
    <citation type="submission" date="2019-10" db="EMBL/GenBank/DDBJ databases">
        <title>Nonomuraea sp. nov., isolated from Phyllanthus amarus.</title>
        <authorList>
            <person name="Klykleung N."/>
            <person name="Tanasupawat S."/>
        </authorList>
    </citation>
    <scope>NUCLEOTIDE SEQUENCE [LARGE SCALE GENOMIC DNA]</scope>
    <source>
        <strain evidence="1 2">PA1-10</strain>
    </source>
</reference>
<dbReference type="RefSeq" id="WP_139628162.1">
    <property type="nucleotide sequence ID" value="NZ_CP045572.1"/>
</dbReference>
<name>A0A5C4WV47_9ACTN</name>
<dbReference type="Proteomes" id="UP000312512">
    <property type="component" value="Unassembled WGS sequence"/>
</dbReference>
<organism evidence="1 2">
    <name type="scientific">Nonomuraea phyllanthi</name>
    <dbReference type="NCBI Taxonomy" id="2219224"/>
    <lineage>
        <taxon>Bacteria</taxon>
        <taxon>Bacillati</taxon>
        <taxon>Actinomycetota</taxon>
        <taxon>Actinomycetes</taxon>
        <taxon>Streptosporangiales</taxon>
        <taxon>Streptosporangiaceae</taxon>
        <taxon>Nonomuraea</taxon>
    </lineage>
</organism>
<proteinExistence type="predicted"/>
<dbReference type="OrthoDB" id="3538927at2"/>